<dbReference type="AlphaFoldDB" id="A0A919L9X9"/>
<evidence type="ECO:0000313" key="3">
    <source>
        <dbReference type="Proteomes" id="UP000600026"/>
    </source>
</evidence>
<evidence type="ECO:0000256" key="1">
    <source>
        <dbReference type="SAM" id="MobiDB-lite"/>
    </source>
</evidence>
<comment type="caution">
    <text evidence="2">The sequence shown here is derived from an EMBL/GenBank/DDBJ whole genome shotgun (WGS) entry which is preliminary data.</text>
</comment>
<feature type="region of interest" description="Disordered" evidence="1">
    <location>
        <begin position="1"/>
        <end position="25"/>
    </location>
</feature>
<organism evidence="2 3">
    <name type="scientific">Streptomyces xanthophaeus</name>
    <dbReference type="NCBI Taxonomy" id="67385"/>
    <lineage>
        <taxon>Bacteria</taxon>
        <taxon>Bacillati</taxon>
        <taxon>Actinomycetota</taxon>
        <taxon>Actinomycetes</taxon>
        <taxon>Kitasatosporales</taxon>
        <taxon>Streptomycetaceae</taxon>
        <taxon>Streptomyces</taxon>
    </lineage>
</organism>
<evidence type="ECO:0008006" key="4">
    <source>
        <dbReference type="Google" id="ProtNLM"/>
    </source>
</evidence>
<dbReference type="EMBL" id="BNEE01000004">
    <property type="protein sequence ID" value="GHI84618.1"/>
    <property type="molecule type" value="Genomic_DNA"/>
</dbReference>
<keyword evidence="3" id="KW-1185">Reference proteome</keyword>
<sequence length="66" mass="6821">MPIPHGPLKDGVVNTSAAPATSTVKARRTPLAEIDVRSSSAVARLGRVLPTESGRSVQAPIFNSAL</sequence>
<evidence type="ECO:0000313" key="2">
    <source>
        <dbReference type="EMBL" id="GHI84618.1"/>
    </source>
</evidence>
<protein>
    <recommendedName>
        <fullName evidence="4">FXSXX-COOH protein</fullName>
    </recommendedName>
</protein>
<dbReference type="Proteomes" id="UP000600026">
    <property type="component" value="Unassembled WGS sequence"/>
</dbReference>
<reference evidence="2" key="1">
    <citation type="submission" date="2020-09" db="EMBL/GenBank/DDBJ databases">
        <title>Whole genome shotgun sequence of Streptomyces xanthophaeus NBRC 12829.</title>
        <authorList>
            <person name="Komaki H."/>
            <person name="Tamura T."/>
        </authorList>
    </citation>
    <scope>NUCLEOTIDE SEQUENCE</scope>
    <source>
        <strain evidence="2">NBRC 12829</strain>
    </source>
</reference>
<accession>A0A919L9X9</accession>
<gene>
    <name evidence="2" type="ORF">Sxan_19820</name>
</gene>
<feature type="compositionally biased region" description="Polar residues" evidence="1">
    <location>
        <begin position="13"/>
        <end position="24"/>
    </location>
</feature>
<name>A0A919L9X9_9ACTN</name>
<proteinExistence type="predicted"/>